<dbReference type="InterPro" id="IPR059226">
    <property type="entry name" value="Choice_anch_Q_dom"/>
</dbReference>
<dbReference type="Pfam" id="PF13229">
    <property type="entry name" value="Beta_helix"/>
    <property type="match status" value="1"/>
</dbReference>
<dbReference type="PANTHER" id="PTHR11319">
    <property type="entry name" value="G PROTEIN-COUPLED RECEPTOR-RELATED"/>
    <property type="match status" value="1"/>
</dbReference>
<sequence>MLLLAALGVAAALVLVMVASAGARPAQAQNSTGTTITVNTTDDEDNTDGDCSLREAIKAANTNRAADGCPAGSRTGEDAIGFALSSSAATITLGSTLPTITGTAGLVIDGGTQADVTVSGDDKVQVFNTDWGAKLALRNLAVVHGKATGSTSGAGIYSRGTLEVSNSTFSQNNAELQSGGGIESVGQGTLTVSNSTFSKNNAGHTGGGIDSWTNLTVSNSTFSENDSLGGGIAIRDAQLTVSNSTFSVNNAGGGFGGGIYNGSGTARISSTILDGDPSGRNCYNYAGAVTTDGGYNIEDANSCGFSQANNSQPNTDPGFEKDGQGNPVLKDNGGPTKTIALLPTSPAIDQGKSFGATTDQRGETRPHDYAKVQDAPNGDASDIGAFELTITNTAPDAIDDSASTQEDTPLDVAVLDNDTDPDTGDALTVTEVSDPAHGQAAVKDDKKTVEYTPDEHYNGPEDTFTYTVKDALGETDTAKVTITVSAVNDAPEADAQSVSTTEDAEKA</sequence>
<dbReference type="SUPFAM" id="SSF51126">
    <property type="entry name" value="Pectin lyase-like"/>
    <property type="match status" value="1"/>
</dbReference>
<dbReference type="InterPro" id="IPR039448">
    <property type="entry name" value="Beta_helix"/>
</dbReference>
<feature type="region of interest" description="Disordered" evidence="1">
    <location>
        <begin position="437"/>
        <end position="462"/>
    </location>
</feature>
<feature type="region of interest" description="Disordered" evidence="1">
    <location>
        <begin position="28"/>
        <end position="48"/>
    </location>
</feature>
<evidence type="ECO:0000313" key="4">
    <source>
        <dbReference type="EMBL" id="CAA9428369.1"/>
    </source>
</evidence>
<dbReference type="InterPro" id="IPR012334">
    <property type="entry name" value="Pectin_lyas_fold"/>
</dbReference>
<dbReference type="NCBIfam" id="NF041518">
    <property type="entry name" value="choice_anch_Q"/>
    <property type="match status" value="1"/>
</dbReference>
<gene>
    <name evidence="4" type="ORF">AVDCRST_MAG78-1469</name>
</gene>
<accession>A0A6J4PZT1</accession>
<keyword evidence="2" id="KW-0732">Signal</keyword>
<dbReference type="PANTHER" id="PTHR11319:SF35">
    <property type="entry name" value="OUTER MEMBRANE PROTEIN PMPC-RELATED"/>
    <property type="match status" value="1"/>
</dbReference>
<reference evidence="4" key="1">
    <citation type="submission" date="2020-02" db="EMBL/GenBank/DDBJ databases">
        <authorList>
            <person name="Meier V. D."/>
        </authorList>
    </citation>
    <scope>NUCLEOTIDE SEQUENCE</scope>
    <source>
        <strain evidence="4">AVDCRST_MAG78</strain>
    </source>
</reference>
<dbReference type="InterPro" id="IPR026457">
    <property type="entry name" value="CSLREA_Nterm"/>
</dbReference>
<name>A0A6J4PZT1_9ACTN</name>
<dbReference type="Gene3D" id="2.60.40.2810">
    <property type="match status" value="1"/>
</dbReference>
<protein>
    <recommendedName>
        <fullName evidence="3">Right handed beta helix domain-containing protein</fullName>
    </recommendedName>
</protein>
<evidence type="ECO:0000259" key="3">
    <source>
        <dbReference type="Pfam" id="PF13229"/>
    </source>
</evidence>
<feature type="compositionally biased region" description="Basic and acidic residues" evidence="1">
    <location>
        <begin position="442"/>
        <end position="459"/>
    </location>
</feature>
<proteinExistence type="predicted"/>
<dbReference type="Gene3D" id="2.160.20.10">
    <property type="entry name" value="Single-stranded right-handed beta-helix, Pectin lyase-like"/>
    <property type="match status" value="1"/>
</dbReference>
<evidence type="ECO:0000256" key="1">
    <source>
        <dbReference type="SAM" id="MobiDB-lite"/>
    </source>
</evidence>
<feature type="domain" description="Right handed beta helix" evidence="3">
    <location>
        <begin position="151"/>
        <end position="265"/>
    </location>
</feature>
<organism evidence="4">
    <name type="scientific">uncultured Rubrobacteraceae bacterium</name>
    <dbReference type="NCBI Taxonomy" id="349277"/>
    <lineage>
        <taxon>Bacteria</taxon>
        <taxon>Bacillati</taxon>
        <taxon>Actinomycetota</taxon>
        <taxon>Rubrobacteria</taxon>
        <taxon>Rubrobacterales</taxon>
        <taxon>Rubrobacteraceae</taxon>
        <taxon>environmental samples</taxon>
    </lineage>
</organism>
<dbReference type="Pfam" id="PF17963">
    <property type="entry name" value="Big_9"/>
    <property type="match status" value="1"/>
</dbReference>
<feature type="region of interest" description="Disordered" evidence="1">
    <location>
        <begin position="306"/>
        <end position="380"/>
    </location>
</feature>
<dbReference type="InterPro" id="IPR011050">
    <property type="entry name" value="Pectin_lyase_fold/virulence"/>
</dbReference>
<feature type="non-terminal residue" evidence="4">
    <location>
        <position position="507"/>
    </location>
</feature>
<feature type="chain" id="PRO_5027065197" description="Right handed beta helix domain-containing protein" evidence="2">
    <location>
        <begin position="29"/>
        <end position="507"/>
    </location>
</feature>
<evidence type="ECO:0000256" key="2">
    <source>
        <dbReference type="SAM" id="SignalP"/>
    </source>
</evidence>
<feature type="signal peptide" evidence="2">
    <location>
        <begin position="1"/>
        <end position="28"/>
    </location>
</feature>
<feature type="compositionally biased region" description="Polar residues" evidence="1">
    <location>
        <begin position="306"/>
        <end position="315"/>
    </location>
</feature>
<dbReference type="AlphaFoldDB" id="A0A6J4PZT1"/>
<dbReference type="EMBL" id="CADCVB010000100">
    <property type="protein sequence ID" value="CAA9428369.1"/>
    <property type="molecule type" value="Genomic_DNA"/>
</dbReference>
<feature type="compositionally biased region" description="Basic and acidic residues" evidence="1">
    <location>
        <begin position="360"/>
        <end position="371"/>
    </location>
</feature>
<dbReference type="NCBIfam" id="TIGR04214">
    <property type="entry name" value="CSLREA_Nterm"/>
    <property type="match status" value="1"/>
</dbReference>